<dbReference type="OrthoDB" id="3065412at2759"/>
<evidence type="ECO:0000256" key="6">
    <source>
        <dbReference type="ARBA" id="ARBA00022729"/>
    </source>
</evidence>
<name>A0A9W8RXY2_9HYPO</name>
<keyword evidence="8" id="KW-0449">Lipoprotein</keyword>
<dbReference type="GO" id="GO:0046872">
    <property type="term" value="F:metal ion binding"/>
    <property type="evidence" value="ECO:0007669"/>
    <property type="project" value="UniProtKB-UniRule"/>
</dbReference>
<evidence type="ECO:0000256" key="3">
    <source>
        <dbReference type="ARBA" id="ARBA00010031"/>
    </source>
</evidence>
<dbReference type="Pfam" id="PF05730">
    <property type="entry name" value="CFEM"/>
    <property type="match status" value="1"/>
</dbReference>
<protein>
    <recommendedName>
        <fullName evidence="10">CFEM domain-containing protein</fullName>
    </recommendedName>
</protein>
<evidence type="ECO:0000256" key="7">
    <source>
        <dbReference type="ARBA" id="ARBA00023157"/>
    </source>
</evidence>
<dbReference type="InterPro" id="IPR008427">
    <property type="entry name" value="Extracellular_membr_CFEM_dom"/>
</dbReference>
<comment type="caution">
    <text evidence="11">The sequence shown here is derived from an EMBL/GenBank/DDBJ whole genome shotgun (WGS) entry which is preliminary data.</text>
</comment>
<keyword evidence="6" id="KW-0732">Signal</keyword>
<accession>A0A9W8RXY2</accession>
<reference evidence="11" key="1">
    <citation type="submission" date="2022-09" db="EMBL/GenBank/DDBJ databases">
        <title>Fusarium specimens isolated from Avocado Roots.</title>
        <authorList>
            <person name="Stajich J."/>
            <person name="Roper C."/>
            <person name="Heimlech-Rivalta G."/>
        </authorList>
    </citation>
    <scope>NUCLEOTIDE SEQUENCE</scope>
    <source>
        <strain evidence="11">CF00136</strain>
    </source>
</reference>
<evidence type="ECO:0000259" key="10">
    <source>
        <dbReference type="PROSITE" id="PS52012"/>
    </source>
</evidence>
<dbReference type="PROSITE" id="PS52012">
    <property type="entry name" value="CFEM"/>
    <property type="match status" value="1"/>
</dbReference>
<feature type="domain" description="CFEM" evidence="10">
    <location>
        <begin position="1"/>
        <end position="109"/>
    </location>
</feature>
<keyword evidence="9" id="KW-0349">Heme</keyword>
<keyword evidence="4" id="KW-0964">Secreted</keyword>
<evidence type="ECO:0000313" key="12">
    <source>
        <dbReference type="Proteomes" id="UP001152049"/>
    </source>
</evidence>
<evidence type="ECO:0000256" key="4">
    <source>
        <dbReference type="ARBA" id="ARBA00022525"/>
    </source>
</evidence>
<keyword evidence="9" id="KW-0408">Iron</keyword>
<comment type="similarity">
    <text evidence="3">Belongs to the RBT5 family.</text>
</comment>
<keyword evidence="5" id="KW-0336">GPI-anchor</keyword>
<comment type="caution">
    <text evidence="9">Lacks conserved residue(s) required for the propagation of feature annotation.</text>
</comment>
<sequence length="143" mass="14481">MAATTTTAYAHPTTLPGLVSEVPACAMSCFDSVASSIDCKPTDLECLCSSLGRFVAKMTPCIALGDCDLDQTSNATDLIRPICDKMSNYPDSPEVASASSVLAEAVASGTETAAPSETSDNAAAHKTYGIGIVMAAVGAAVLL</sequence>
<keyword evidence="9" id="KW-0479">Metal-binding</keyword>
<proteinExistence type="inferred from homology"/>
<gene>
    <name evidence="11" type="ORF">NW762_009148</name>
</gene>
<feature type="binding site" description="axial binding residue" evidence="9">
    <location>
        <position position="43"/>
    </location>
    <ligand>
        <name>heme</name>
        <dbReference type="ChEBI" id="CHEBI:30413"/>
    </ligand>
    <ligandPart>
        <name>Fe</name>
        <dbReference type="ChEBI" id="CHEBI:18248"/>
    </ligandPart>
</feature>
<dbReference type="GO" id="GO:0098552">
    <property type="term" value="C:side of membrane"/>
    <property type="evidence" value="ECO:0007669"/>
    <property type="project" value="UniProtKB-KW"/>
</dbReference>
<evidence type="ECO:0000256" key="8">
    <source>
        <dbReference type="ARBA" id="ARBA00023288"/>
    </source>
</evidence>
<dbReference type="Proteomes" id="UP001152049">
    <property type="component" value="Unassembled WGS sequence"/>
</dbReference>
<evidence type="ECO:0000256" key="9">
    <source>
        <dbReference type="PROSITE-ProRule" id="PRU01356"/>
    </source>
</evidence>
<dbReference type="GO" id="GO:0005576">
    <property type="term" value="C:extracellular region"/>
    <property type="evidence" value="ECO:0007669"/>
    <property type="project" value="UniProtKB-SubCell"/>
</dbReference>
<feature type="disulfide bond" evidence="9">
    <location>
        <begin position="39"/>
        <end position="46"/>
    </location>
</feature>
<keyword evidence="5" id="KW-0472">Membrane</keyword>
<keyword evidence="7 9" id="KW-1015">Disulfide bond</keyword>
<keyword evidence="5" id="KW-0325">Glycoprotein</keyword>
<comment type="subcellular location">
    <subcellularLocation>
        <location evidence="1">Membrane</location>
        <topology evidence="1">Lipid-anchor</topology>
        <topology evidence="1">GPI-anchor</topology>
    </subcellularLocation>
    <subcellularLocation>
        <location evidence="2">Secreted</location>
    </subcellularLocation>
</comment>
<evidence type="ECO:0000256" key="2">
    <source>
        <dbReference type="ARBA" id="ARBA00004613"/>
    </source>
</evidence>
<organism evidence="11 12">
    <name type="scientific">Fusarium torreyae</name>
    <dbReference type="NCBI Taxonomy" id="1237075"/>
    <lineage>
        <taxon>Eukaryota</taxon>
        <taxon>Fungi</taxon>
        <taxon>Dikarya</taxon>
        <taxon>Ascomycota</taxon>
        <taxon>Pezizomycotina</taxon>
        <taxon>Sordariomycetes</taxon>
        <taxon>Hypocreomycetidae</taxon>
        <taxon>Hypocreales</taxon>
        <taxon>Nectriaceae</taxon>
        <taxon>Fusarium</taxon>
    </lineage>
</organism>
<evidence type="ECO:0000256" key="1">
    <source>
        <dbReference type="ARBA" id="ARBA00004589"/>
    </source>
</evidence>
<evidence type="ECO:0000313" key="11">
    <source>
        <dbReference type="EMBL" id="KAJ4256073.1"/>
    </source>
</evidence>
<keyword evidence="12" id="KW-1185">Reference proteome</keyword>
<dbReference type="EMBL" id="JAOQAZ010000019">
    <property type="protein sequence ID" value="KAJ4256073.1"/>
    <property type="molecule type" value="Genomic_DNA"/>
</dbReference>
<evidence type="ECO:0000256" key="5">
    <source>
        <dbReference type="ARBA" id="ARBA00022622"/>
    </source>
</evidence>
<dbReference type="AlphaFoldDB" id="A0A9W8RXY2"/>